<keyword evidence="3" id="KW-1185">Reference proteome</keyword>
<dbReference type="PANTHER" id="PTHR24148:SF73">
    <property type="entry name" value="HET DOMAIN PROTEIN (AFU_ORTHOLOGUE AFUA_8G01020)"/>
    <property type="match status" value="1"/>
</dbReference>
<name>A0A8K0WPC9_9HYPO</name>
<organism evidence="2 3">
    <name type="scientific">Stachybotrys elegans</name>
    <dbReference type="NCBI Taxonomy" id="80388"/>
    <lineage>
        <taxon>Eukaryota</taxon>
        <taxon>Fungi</taxon>
        <taxon>Dikarya</taxon>
        <taxon>Ascomycota</taxon>
        <taxon>Pezizomycotina</taxon>
        <taxon>Sordariomycetes</taxon>
        <taxon>Hypocreomycetidae</taxon>
        <taxon>Hypocreales</taxon>
        <taxon>Stachybotryaceae</taxon>
        <taxon>Stachybotrys</taxon>
    </lineage>
</organism>
<dbReference type="OrthoDB" id="3548654at2759"/>
<dbReference type="Pfam" id="PF26639">
    <property type="entry name" value="Het-6_barrel"/>
    <property type="match status" value="1"/>
</dbReference>
<evidence type="ECO:0000259" key="1">
    <source>
        <dbReference type="Pfam" id="PF06985"/>
    </source>
</evidence>
<evidence type="ECO:0000313" key="3">
    <source>
        <dbReference type="Proteomes" id="UP000813444"/>
    </source>
</evidence>
<feature type="non-terminal residue" evidence="2">
    <location>
        <position position="1"/>
    </location>
</feature>
<dbReference type="InterPro" id="IPR052895">
    <property type="entry name" value="HetReg/Transcr_Mod"/>
</dbReference>
<reference evidence="2" key="1">
    <citation type="journal article" date="2021" name="Nat. Commun.">
        <title>Genetic determinants of endophytism in the Arabidopsis root mycobiome.</title>
        <authorList>
            <person name="Mesny F."/>
            <person name="Miyauchi S."/>
            <person name="Thiergart T."/>
            <person name="Pickel B."/>
            <person name="Atanasova L."/>
            <person name="Karlsson M."/>
            <person name="Huettel B."/>
            <person name="Barry K.W."/>
            <person name="Haridas S."/>
            <person name="Chen C."/>
            <person name="Bauer D."/>
            <person name="Andreopoulos W."/>
            <person name="Pangilinan J."/>
            <person name="LaButti K."/>
            <person name="Riley R."/>
            <person name="Lipzen A."/>
            <person name="Clum A."/>
            <person name="Drula E."/>
            <person name="Henrissat B."/>
            <person name="Kohler A."/>
            <person name="Grigoriev I.V."/>
            <person name="Martin F.M."/>
            <person name="Hacquard S."/>
        </authorList>
    </citation>
    <scope>NUCLEOTIDE SEQUENCE</scope>
    <source>
        <strain evidence="2">MPI-CAGE-CH-0235</strain>
    </source>
</reference>
<accession>A0A8K0WPC9</accession>
<dbReference type="PANTHER" id="PTHR24148">
    <property type="entry name" value="ANKYRIN REPEAT DOMAIN-CONTAINING PROTEIN 39 HOMOLOG-RELATED"/>
    <property type="match status" value="1"/>
</dbReference>
<dbReference type="Proteomes" id="UP000813444">
    <property type="component" value="Unassembled WGS sequence"/>
</dbReference>
<dbReference type="InterPro" id="IPR010730">
    <property type="entry name" value="HET"/>
</dbReference>
<protein>
    <submittedName>
        <fullName evidence="2">Heterokaryon incompatibility protein-domain-containing protein</fullName>
    </submittedName>
</protein>
<proteinExistence type="predicted"/>
<dbReference type="EMBL" id="JAGPNK010000010">
    <property type="protein sequence ID" value="KAH7312693.1"/>
    <property type="molecule type" value="Genomic_DNA"/>
</dbReference>
<feature type="domain" description="Heterokaryon incompatibility" evidence="1">
    <location>
        <begin position="53"/>
        <end position="218"/>
    </location>
</feature>
<comment type="caution">
    <text evidence="2">The sequence shown here is derived from an EMBL/GenBank/DDBJ whole genome shotgun (WGS) entry which is preliminary data.</text>
</comment>
<dbReference type="AlphaFoldDB" id="A0A8K0WPC9"/>
<dbReference type="Pfam" id="PF06985">
    <property type="entry name" value="HET"/>
    <property type="match status" value="1"/>
</dbReference>
<sequence>MDCQMANHRERHNSLYGKLGAHEFRLLQLSPCDGPIPIAASLRTVCLDHEPAYIAVSYTWGSALFQDLESSREPQPSQQILCNGVGFPVTENLHSFLTMACSNHSLVFAELWIDAICINQENLDERSSQVQLMARIFGQAYLVAVWLGDGDGESEQSFGLAEAISGLSRRARNRITLETLADERTKAVLGKYSKEFYWKAIARLFTRTYFSRVWVIQEVALARRVVCYCGQASIDWQHLEVVSGFLATTAWSTWLRTCLDSVSGGSSELKLYHGTPNMLRVVRESTAKRNKSALMLNLIRSRLFLSSDPRDKVYALLNIVKGSVSDKPCYVPDYAHKSVVEVYTETAIQMLLDSDDLHLLAHAEGHLFRHFKALPSWVPDWSCPRLTGLRMTGYKRFWAAGDLPRSLDIISHNSRPALKLEGKRLDHVILTGESKQHVIDASSMTGWQAVLNSMPIRYHTGQSRAEVFWRTLLTDTAGRERAEIPASAAYGGGYMKWMQMKLGNSPVNPLFTEGIENSGHVGSVSAMDFQTIYAYSPNLCIFLTSKGFMGLGSESMFPEDEVWIVKGSRAPLILRRQAVGLHELVGGAYVHGLMHGEALDLEGVFEQVTMI</sequence>
<evidence type="ECO:0000313" key="2">
    <source>
        <dbReference type="EMBL" id="KAH7312693.1"/>
    </source>
</evidence>
<gene>
    <name evidence="2" type="ORF">B0I35DRAFT_60499</name>
</gene>